<evidence type="ECO:0000313" key="2">
    <source>
        <dbReference type="Proteomes" id="UP000887574"/>
    </source>
</evidence>
<evidence type="ECO:0000256" key="1">
    <source>
        <dbReference type="SAM" id="Phobius"/>
    </source>
</evidence>
<dbReference type="AlphaFoldDB" id="A0A915ENX4"/>
<keyword evidence="1" id="KW-1133">Transmembrane helix</keyword>
<keyword evidence="2" id="KW-1185">Reference proteome</keyword>
<name>A0A915ENX4_9BILA</name>
<reference evidence="3" key="1">
    <citation type="submission" date="2022-11" db="UniProtKB">
        <authorList>
            <consortium name="WormBaseParasite"/>
        </authorList>
    </citation>
    <scope>IDENTIFICATION</scope>
</reference>
<keyword evidence="1" id="KW-0812">Transmembrane</keyword>
<dbReference type="WBParaSite" id="jg826">
    <property type="protein sequence ID" value="jg826"/>
    <property type="gene ID" value="jg826"/>
</dbReference>
<keyword evidence="1" id="KW-0472">Membrane</keyword>
<accession>A0A915ENX4</accession>
<organism evidence="2 3">
    <name type="scientific">Ditylenchus dipsaci</name>
    <dbReference type="NCBI Taxonomy" id="166011"/>
    <lineage>
        <taxon>Eukaryota</taxon>
        <taxon>Metazoa</taxon>
        <taxon>Ecdysozoa</taxon>
        <taxon>Nematoda</taxon>
        <taxon>Chromadorea</taxon>
        <taxon>Rhabditida</taxon>
        <taxon>Tylenchina</taxon>
        <taxon>Tylenchomorpha</taxon>
        <taxon>Sphaerularioidea</taxon>
        <taxon>Anguinidae</taxon>
        <taxon>Anguininae</taxon>
        <taxon>Ditylenchus</taxon>
    </lineage>
</organism>
<proteinExistence type="predicted"/>
<dbReference type="Proteomes" id="UP000887574">
    <property type="component" value="Unplaced"/>
</dbReference>
<sequence length="96" mass="10459">MAINLVYSLFYASLALAMTVVLFLDESSQRSFCSLLSIFQHRVSSFVRGCQPLCDVSGLDLCFNFLSSSSLECGINCLSSTQAHAMAEVHSSNSHI</sequence>
<feature type="transmembrane region" description="Helical" evidence="1">
    <location>
        <begin position="6"/>
        <end position="24"/>
    </location>
</feature>
<protein>
    <submittedName>
        <fullName evidence="3">Secreted protein</fullName>
    </submittedName>
</protein>
<evidence type="ECO:0000313" key="3">
    <source>
        <dbReference type="WBParaSite" id="jg826"/>
    </source>
</evidence>